<dbReference type="CDD" id="cd01949">
    <property type="entry name" value="GGDEF"/>
    <property type="match status" value="1"/>
</dbReference>
<evidence type="ECO:0000256" key="2">
    <source>
        <dbReference type="SAM" id="MobiDB-lite"/>
    </source>
</evidence>
<dbReference type="Proteomes" id="UP000595332">
    <property type="component" value="Chromosome"/>
</dbReference>
<evidence type="ECO:0000313" key="7">
    <source>
        <dbReference type="Proteomes" id="UP000595332"/>
    </source>
</evidence>
<dbReference type="InterPro" id="IPR043128">
    <property type="entry name" value="Rev_trsase/Diguanyl_cyclase"/>
</dbReference>
<dbReference type="SUPFAM" id="SSF55785">
    <property type="entry name" value="PYP-like sensor domain (PAS domain)"/>
    <property type="match status" value="3"/>
</dbReference>
<dbReference type="SUPFAM" id="SSF55073">
    <property type="entry name" value="Nucleotide cyclase"/>
    <property type="match status" value="1"/>
</dbReference>
<dbReference type="PROSITE" id="PS50113">
    <property type="entry name" value="PAC"/>
    <property type="match status" value="1"/>
</dbReference>
<feature type="domain" description="PAC" evidence="4">
    <location>
        <begin position="223"/>
        <end position="279"/>
    </location>
</feature>
<dbReference type="PROSITE" id="PS50112">
    <property type="entry name" value="PAS"/>
    <property type="match status" value="2"/>
</dbReference>
<dbReference type="GO" id="GO:0003824">
    <property type="term" value="F:catalytic activity"/>
    <property type="evidence" value="ECO:0007669"/>
    <property type="project" value="UniProtKB-ARBA"/>
</dbReference>
<evidence type="ECO:0000313" key="6">
    <source>
        <dbReference type="EMBL" id="BBB28190.1"/>
    </source>
</evidence>
<protein>
    <submittedName>
        <fullName evidence="6">Two-component system, chemotaxis family, CheB/CheR fusion protein</fullName>
    </submittedName>
</protein>
<evidence type="ECO:0000259" key="5">
    <source>
        <dbReference type="PROSITE" id="PS50887"/>
    </source>
</evidence>
<dbReference type="NCBIfam" id="TIGR00254">
    <property type="entry name" value="GGDEF"/>
    <property type="match status" value="1"/>
</dbReference>
<dbReference type="AlphaFoldDB" id="A0A7R6PPV3"/>
<dbReference type="Gene3D" id="3.30.70.270">
    <property type="match status" value="1"/>
</dbReference>
<evidence type="ECO:0000259" key="3">
    <source>
        <dbReference type="PROSITE" id="PS50112"/>
    </source>
</evidence>
<dbReference type="SMART" id="SM00091">
    <property type="entry name" value="PAS"/>
    <property type="match status" value="3"/>
</dbReference>
<dbReference type="Gene3D" id="3.30.450.20">
    <property type="entry name" value="PAS domain"/>
    <property type="match status" value="3"/>
</dbReference>
<evidence type="ECO:0000256" key="1">
    <source>
        <dbReference type="ARBA" id="ARBA00001946"/>
    </source>
</evidence>
<proteinExistence type="predicted"/>
<dbReference type="EMBL" id="AP014546">
    <property type="protein sequence ID" value="BBB28190.1"/>
    <property type="molecule type" value="Genomic_DNA"/>
</dbReference>
<organism evidence="6 7">
    <name type="scientific">Neptunomonas japonica JAMM 1380</name>
    <dbReference type="NCBI Taxonomy" id="1441457"/>
    <lineage>
        <taxon>Bacteria</taxon>
        <taxon>Pseudomonadati</taxon>
        <taxon>Pseudomonadota</taxon>
        <taxon>Gammaproteobacteria</taxon>
        <taxon>Oceanospirillales</taxon>
        <taxon>Oceanospirillaceae</taxon>
        <taxon>Neptunomonas</taxon>
    </lineage>
</organism>
<dbReference type="NCBIfam" id="TIGR00229">
    <property type="entry name" value="sensory_box"/>
    <property type="match status" value="2"/>
</dbReference>
<dbReference type="FunFam" id="3.30.70.270:FF:000001">
    <property type="entry name" value="Diguanylate cyclase domain protein"/>
    <property type="match status" value="1"/>
</dbReference>
<accession>A0A7R6PPV3</accession>
<reference evidence="6 7" key="1">
    <citation type="journal article" date="2008" name="Int. J. Syst. Evol. Microbiol.">
        <title>Neptunomonas japonica sp. nov., an Osedax japonicus symbiont-like bacterium isolated from sediment adjacent to sperm whale carcasses off Kagoshima, Japan.</title>
        <authorList>
            <person name="Miyazaki M."/>
            <person name="Nogi Y."/>
            <person name="Fujiwara Y."/>
            <person name="Kawato M."/>
            <person name="Kubokawa K."/>
            <person name="Horikoshi K."/>
        </authorList>
    </citation>
    <scope>NUCLEOTIDE SEQUENCE [LARGE SCALE GENOMIC DNA]</scope>
    <source>
        <strain evidence="6 7">JAMM 1380</strain>
    </source>
</reference>
<evidence type="ECO:0000259" key="4">
    <source>
        <dbReference type="PROSITE" id="PS50113"/>
    </source>
</evidence>
<dbReference type="InterPro" id="IPR029787">
    <property type="entry name" value="Nucleotide_cyclase"/>
</dbReference>
<dbReference type="InterPro" id="IPR000700">
    <property type="entry name" value="PAS-assoc_C"/>
</dbReference>
<gene>
    <name evidence="6" type="primary">cheBR</name>
    <name evidence="6" type="ORF">NEJAP_0231</name>
</gene>
<dbReference type="CDD" id="cd00130">
    <property type="entry name" value="PAS"/>
    <property type="match status" value="1"/>
</dbReference>
<feature type="region of interest" description="Disordered" evidence="2">
    <location>
        <begin position="1"/>
        <end position="22"/>
    </location>
</feature>
<dbReference type="PROSITE" id="PS50887">
    <property type="entry name" value="GGDEF"/>
    <property type="match status" value="1"/>
</dbReference>
<dbReference type="InterPro" id="IPR013656">
    <property type="entry name" value="PAS_4"/>
</dbReference>
<dbReference type="PANTHER" id="PTHR44757">
    <property type="entry name" value="DIGUANYLATE CYCLASE DGCP"/>
    <property type="match status" value="1"/>
</dbReference>
<feature type="domain" description="PAS" evidence="3">
    <location>
        <begin position="154"/>
        <end position="200"/>
    </location>
</feature>
<feature type="domain" description="PAS" evidence="3">
    <location>
        <begin position="28"/>
        <end position="99"/>
    </location>
</feature>
<dbReference type="KEGG" id="njp:NEJAP_0231"/>
<dbReference type="Pfam" id="PF13426">
    <property type="entry name" value="PAS_9"/>
    <property type="match status" value="1"/>
</dbReference>
<dbReference type="InterPro" id="IPR000160">
    <property type="entry name" value="GGDEF_dom"/>
</dbReference>
<comment type="cofactor">
    <cofactor evidence="1">
        <name>Mg(2+)</name>
        <dbReference type="ChEBI" id="CHEBI:18420"/>
    </cofactor>
</comment>
<name>A0A7R6PPV3_9GAMM</name>
<feature type="domain" description="GGDEF" evidence="5">
    <location>
        <begin position="425"/>
        <end position="557"/>
    </location>
</feature>
<dbReference type="InterPro" id="IPR035965">
    <property type="entry name" value="PAS-like_dom_sf"/>
</dbReference>
<dbReference type="SMART" id="SM00267">
    <property type="entry name" value="GGDEF"/>
    <property type="match status" value="1"/>
</dbReference>
<dbReference type="InterPro" id="IPR000014">
    <property type="entry name" value="PAS"/>
</dbReference>
<dbReference type="PANTHER" id="PTHR44757:SF2">
    <property type="entry name" value="BIOFILM ARCHITECTURE MAINTENANCE PROTEIN MBAA"/>
    <property type="match status" value="1"/>
</dbReference>
<dbReference type="InterPro" id="IPR052155">
    <property type="entry name" value="Biofilm_reg_signaling"/>
</dbReference>
<dbReference type="Pfam" id="PF08448">
    <property type="entry name" value="PAS_4"/>
    <property type="match status" value="2"/>
</dbReference>
<keyword evidence="7" id="KW-1185">Reference proteome</keyword>
<sequence>MGYTAGMKNKDSVGNGIHPTNDLDELNTASEMNSVLEALEDLISIVDHNYRYVAVSYGYSLFFGMQAKDIIGKSAAELHGQEIFRKILKPNLDLALAGEEVNLQFWRHNQCGELRFIDSRHTLYTGKLVSGKGIAVVARDITVLKQTQAALEKEKYLLSTIIDAIPDFIFVKDKLGVYQRCNKSFEALLDTPSDKIIGKTDNDLMSEPSAAYVKARDTEVKSSGQELRCDEPVTYNDGQRRLVDMLKLPLLNDTGDVEGIMGIGHDVTREREIEHKLQLAALVFETTSDCCFILSNEGEILSANLAAKERFPKVTNGKRLLITELFYCSNVPPTLEKIIRSELSWHGEITSQDQAPFLATLNAVLDNDQQVEKFVIILRDNRLHKARERELLTQAYHDHLTGLPNRLLLKTKLESAIIRAERQRRQIAVLFIDLDNFKPVNDLHGHFEGDNILIAVAKRLQGSMRKVDTLSRMGGDEFIALIDIADNSQAQVVAEKLMRCIEQPFVLKDMDINLSASIGISIFPSDSRIAEQLLQNADEAMYHAKNTPLRSFSFFADIPKLE</sequence>
<dbReference type="Pfam" id="PF00990">
    <property type="entry name" value="GGDEF"/>
    <property type="match status" value="1"/>
</dbReference>